<proteinExistence type="inferred from homology"/>
<comment type="caution">
    <text evidence="8">The sequence shown here is derived from an EMBL/GenBank/DDBJ whole genome shotgun (WGS) entry which is preliminary data.</text>
</comment>
<keyword evidence="5 6" id="KW-0449">Lipoprotein</keyword>
<keyword evidence="7" id="KW-1133">Transmembrane helix</keyword>
<protein>
    <recommendedName>
        <fullName evidence="6">Lipoprotein</fullName>
    </recommendedName>
</protein>
<evidence type="ECO:0000313" key="8">
    <source>
        <dbReference type="EMBL" id="KRL00851.1"/>
    </source>
</evidence>
<evidence type="ECO:0000256" key="4">
    <source>
        <dbReference type="ARBA" id="ARBA00023139"/>
    </source>
</evidence>
<dbReference type="Proteomes" id="UP000051621">
    <property type="component" value="Unassembled WGS sequence"/>
</dbReference>
<dbReference type="EMBL" id="AZEF01000032">
    <property type="protein sequence ID" value="KRL00851.1"/>
    <property type="molecule type" value="Genomic_DNA"/>
</dbReference>
<gene>
    <name evidence="8" type="ORF">FC81_GL001684</name>
</gene>
<sequence>MFIGRIESNLFKGEKKMKKSLKYLIGLVVLLAIVVAGYFSFGGGKKAKAETVTVGVMSGSKQDDQVWKVVAKTSKDKYNLTLKFKKFTDYSQPNKALASGNIDLNSFQHYAFLDEWNKANKTNIEAIGKTIITPIRLYSNKVKNVKDIKDGATIAIPNDATNESRALYVLKNAGLITLKPNTKLATIKSIVKNPKNLQIKELDASQTARSLSDVTAAVINGNYAQTAGINYKSAIYVEPVNKDSEQWINLIAANKKDKNKKAYREVVKAYQSEATKKAIKDVYGTSELPAWDIKLR</sequence>
<dbReference type="PANTHER" id="PTHR30429">
    <property type="entry name" value="D-METHIONINE-BINDING LIPOPROTEIN METQ"/>
    <property type="match status" value="1"/>
</dbReference>
<dbReference type="Gene3D" id="3.40.190.10">
    <property type="entry name" value="Periplasmic binding protein-like II"/>
    <property type="match status" value="2"/>
</dbReference>
<keyword evidence="2" id="KW-0732">Signal</keyword>
<evidence type="ECO:0000256" key="3">
    <source>
        <dbReference type="ARBA" id="ARBA00023136"/>
    </source>
</evidence>
<accession>A0A0R1MA39</accession>
<comment type="subcellular location">
    <subcellularLocation>
        <location evidence="1">Membrane</location>
        <topology evidence="1">Lipid-anchor</topology>
    </subcellularLocation>
</comment>
<dbReference type="InterPro" id="IPR004872">
    <property type="entry name" value="Lipoprotein_NlpA"/>
</dbReference>
<keyword evidence="4" id="KW-0564">Palmitate</keyword>
<comment type="similarity">
    <text evidence="6">Belongs to the nlpA lipoprotein family.</text>
</comment>
<dbReference type="GO" id="GO:0016020">
    <property type="term" value="C:membrane"/>
    <property type="evidence" value="ECO:0007669"/>
    <property type="project" value="UniProtKB-SubCell"/>
</dbReference>
<evidence type="ECO:0000313" key="9">
    <source>
        <dbReference type="Proteomes" id="UP000051621"/>
    </source>
</evidence>
<feature type="transmembrane region" description="Helical" evidence="7">
    <location>
        <begin position="21"/>
        <end position="41"/>
    </location>
</feature>
<organism evidence="8 9">
    <name type="scientific">Liquorilactobacillus capillatus DSM 19910</name>
    <dbReference type="NCBI Taxonomy" id="1423731"/>
    <lineage>
        <taxon>Bacteria</taxon>
        <taxon>Bacillati</taxon>
        <taxon>Bacillota</taxon>
        <taxon>Bacilli</taxon>
        <taxon>Lactobacillales</taxon>
        <taxon>Lactobacillaceae</taxon>
        <taxon>Liquorilactobacillus</taxon>
    </lineage>
</organism>
<evidence type="ECO:0000256" key="1">
    <source>
        <dbReference type="ARBA" id="ARBA00004635"/>
    </source>
</evidence>
<evidence type="ECO:0000256" key="2">
    <source>
        <dbReference type="ARBA" id="ARBA00022729"/>
    </source>
</evidence>
<reference evidence="8 9" key="1">
    <citation type="journal article" date="2015" name="Genome Announc.">
        <title>Expanding the biotechnology potential of lactobacilli through comparative genomics of 213 strains and associated genera.</title>
        <authorList>
            <person name="Sun Z."/>
            <person name="Harris H.M."/>
            <person name="McCann A."/>
            <person name="Guo C."/>
            <person name="Argimon S."/>
            <person name="Zhang W."/>
            <person name="Yang X."/>
            <person name="Jeffery I.B."/>
            <person name="Cooney J.C."/>
            <person name="Kagawa T.F."/>
            <person name="Liu W."/>
            <person name="Song Y."/>
            <person name="Salvetti E."/>
            <person name="Wrobel A."/>
            <person name="Rasinkangas P."/>
            <person name="Parkhill J."/>
            <person name="Rea M.C."/>
            <person name="O'Sullivan O."/>
            <person name="Ritari J."/>
            <person name="Douillard F.P."/>
            <person name="Paul Ross R."/>
            <person name="Yang R."/>
            <person name="Briner A.E."/>
            <person name="Felis G.E."/>
            <person name="de Vos W.M."/>
            <person name="Barrangou R."/>
            <person name="Klaenhammer T.R."/>
            <person name="Caufield P.W."/>
            <person name="Cui Y."/>
            <person name="Zhang H."/>
            <person name="O'Toole P.W."/>
        </authorList>
    </citation>
    <scope>NUCLEOTIDE SEQUENCE [LARGE SCALE GENOMIC DNA]</scope>
    <source>
        <strain evidence="8 9">DSM 19910</strain>
    </source>
</reference>
<dbReference type="PATRIC" id="fig|1423731.3.peg.1725"/>
<dbReference type="PIRSF" id="PIRSF002854">
    <property type="entry name" value="MetQ"/>
    <property type="match status" value="1"/>
</dbReference>
<dbReference type="SUPFAM" id="SSF53850">
    <property type="entry name" value="Periplasmic binding protein-like II"/>
    <property type="match status" value="1"/>
</dbReference>
<dbReference type="PANTHER" id="PTHR30429:SF1">
    <property type="entry name" value="D-METHIONINE-BINDING LIPOPROTEIN METQ-RELATED"/>
    <property type="match status" value="1"/>
</dbReference>
<evidence type="ECO:0000256" key="5">
    <source>
        <dbReference type="ARBA" id="ARBA00023288"/>
    </source>
</evidence>
<keyword evidence="7" id="KW-0812">Transmembrane</keyword>
<keyword evidence="3 7" id="KW-0472">Membrane</keyword>
<dbReference type="Pfam" id="PF03180">
    <property type="entry name" value="Lipoprotein_9"/>
    <property type="match status" value="1"/>
</dbReference>
<keyword evidence="9" id="KW-1185">Reference proteome</keyword>
<name>A0A0R1MA39_9LACO</name>
<dbReference type="AlphaFoldDB" id="A0A0R1MA39"/>
<evidence type="ECO:0000256" key="6">
    <source>
        <dbReference type="PIRNR" id="PIRNR002854"/>
    </source>
</evidence>
<evidence type="ECO:0000256" key="7">
    <source>
        <dbReference type="SAM" id="Phobius"/>
    </source>
</evidence>
<dbReference type="STRING" id="1423731.FC81_GL001684"/>